<evidence type="ECO:0008006" key="3">
    <source>
        <dbReference type="Google" id="ProtNLM"/>
    </source>
</evidence>
<accession>A0A4Y3TL42</accession>
<gene>
    <name evidence="1" type="ORF">AOR01nite_06760</name>
</gene>
<proteinExistence type="predicted"/>
<protein>
    <recommendedName>
        <fullName evidence="3">Tail fiber protein</fullName>
    </recommendedName>
</protein>
<name>A0A4Y3TL42_9PROT</name>
<keyword evidence="2" id="KW-1185">Reference proteome</keyword>
<sequence>MKQSDFPQRFAVPIAQNAAASDVSAIPATQASTGDGTVSLALGFPPETFIARSAGGVPPRGQDMNGLLNLISKILQAYQAGCWGMFDAGFAQAIGGYPAGAVVAGSTPGTFWVSTADDNVSPPGAAGARWQNLFSGYLPLSGGTVSWLNVSGQLVQEGFGGIIAQASPTNPQTGDFINYPTFGSIAEGRGGKFYVGLQEKVGTTFSALMSLQFSDGSWRFVGWGQNTRIHDSQFGDVAYTSDLQGVAHASDLKNYVASSTYNNDFGTEDSRVINLAYGHRIQAFTVPNVQNSAGGTNYVTFPVAFSGIPVAVLANTSQDGDMDVWTYNWSSTQFAINIPSTSGDHNKTVSIIAIGPK</sequence>
<dbReference type="OrthoDB" id="7225292at2"/>
<organism evidence="1 2">
    <name type="scientific">Acetobacter orleanensis</name>
    <dbReference type="NCBI Taxonomy" id="104099"/>
    <lineage>
        <taxon>Bacteria</taxon>
        <taxon>Pseudomonadati</taxon>
        <taxon>Pseudomonadota</taxon>
        <taxon>Alphaproteobacteria</taxon>
        <taxon>Acetobacterales</taxon>
        <taxon>Acetobacteraceae</taxon>
        <taxon>Acetobacter</taxon>
    </lineage>
</organism>
<dbReference type="EMBL" id="BJMU01000002">
    <property type="protein sequence ID" value="GEB82199.1"/>
    <property type="molecule type" value="Genomic_DNA"/>
</dbReference>
<dbReference type="Proteomes" id="UP000317617">
    <property type="component" value="Unassembled WGS sequence"/>
</dbReference>
<dbReference type="RefSeq" id="WP_048836399.1">
    <property type="nucleotide sequence ID" value="NZ_BJMU01000002.1"/>
</dbReference>
<dbReference type="AlphaFoldDB" id="A0A4Y3TL42"/>
<reference evidence="1 2" key="1">
    <citation type="submission" date="2019-06" db="EMBL/GenBank/DDBJ databases">
        <title>Whole genome shotgun sequence of Acetobacter orleanensis NBRC 13752.</title>
        <authorList>
            <person name="Hosoyama A."/>
            <person name="Uohara A."/>
            <person name="Ohji S."/>
            <person name="Ichikawa N."/>
        </authorList>
    </citation>
    <scope>NUCLEOTIDE SEQUENCE [LARGE SCALE GENOMIC DNA]</scope>
    <source>
        <strain evidence="1 2">NBRC 13752</strain>
    </source>
</reference>
<evidence type="ECO:0000313" key="1">
    <source>
        <dbReference type="EMBL" id="GEB82199.1"/>
    </source>
</evidence>
<comment type="caution">
    <text evidence="1">The sequence shown here is derived from an EMBL/GenBank/DDBJ whole genome shotgun (WGS) entry which is preliminary data.</text>
</comment>
<evidence type="ECO:0000313" key="2">
    <source>
        <dbReference type="Proteomes" id="UP000317617"/>
    </source>
</evidence>